<feature type="compositionally biased region" description="Basic and acidic residues" evidence="5">
    <location>
        <begin position="112"/>
        <end position="126"/>
    </location>
</feature>
<evidence type="ECO:0000256" key="3">
    <source>
        <dbReference type="ARBA" id="ARBA00035270"/>
    </source>
</evidence>
<evidence type="ECO:0000256" key="5">
    <source>
        <dbReference type="SAM" id="MobiDB-lite"/>
    </source>
</evidence>
<evidence type="ECO:0000256" key="1">
    <source>
        <dbReference type="ARBA" id="ARBA00022980"/>
    </source>
</evidence>
<dbReference type="EMBL" id="JANBTW010000053">
    <property type="protein sequence ID" value="KAJ2674825.1"/>
    <property type="molecule type" value="Genomic_DNA"/>
</dbReference>
<dbReference type="Gene3D" id="6.20.130.10">
    <property type="match status" value="1"/>
</dbReference>
<dbReference type="PANTHER" id="PTHR28174:SF1">
    <property type="entry name" value="LARGE RIBOSOMAL SUBUNIT PROTEIN BL31M"/>
    <property type="match status" value="1"/>
</dbReference>
<dbReference type="SUPFAM" id="SSF143800">
    <property type="entry name" value="L28p-like"/>
    <property type="match status" value="1"/>
</dbReference>
<dbReference type="InterPro" id="IPR034600">
    <property type="entry name" value="Ribosomal_bL31m"/>
</dbReference>
<keyword evidence="1" id="KW-0689">Ribosomal protein</keyword>
<dbReference type="OrthoDB" id="5587740at2759"/>
<dbReference type="InterPro" id="IPR034704">
    <property type="entry name" value="Ribosomal_bL28/bL31-like_sf"/>
</dbReference>
<evidence type="ECO:0000313" key="7">
    <source>
        <dbReference type="EMBL" id="KAJ2674825.1"/>
    </source>
</evidence>
<keyword evidence="2" id="KW-0687">Ribonucleoprotein</keyword>
<dbReference type="AlphaFoldDB" id="A0A9W8G0U4"/>
<evidence type="ECO:0000256" key="2">
    <source>
        <dbReference type="ARBA" id="ARBA00023274"/>
    </source>
</evidence>
<dbReference type="GO" id="GO:0005762">
    <property type="term" value="C:mitochondrial large ribosomal subunit"/>
    <property type="evidence" value="ECO:0007669"/>
    <property type="project" value="InterPro"/>
</dbReference>
<dbReference type="GO" id="GO:0003735">
    <property type="term" value="F:structural constituent of ribosome"/>
    <property type="evidence" value="ECO:0007669"/>
    <property type="project" value="InterPro"/>
</dbReference>
<gene>
    <name evidence="7" type="ORF">GGI25_004212</name>
</gene>
<feature type="domain" description="Ribosomal protein bL31m N-terminal" evidence="6">
    <location>
        <begin position="38"/>
        <end position="77"/>
    </location>
</feature>
<dbReference type="InterPro" id="IPR048874">
    <property type="entry name" value="Ribosomal_bL31m_N"/>
</dbReference>
<evidence type="ECO:0000256" key="4">
    <source>
        <dbReference type="ARBA" id="ARBA00035529"/>
    </source>
</evidence>
<dbReference type="NCBIfam" id="TIGR00105">
    <property type="entry name" value="L31"/>
    <property type="match status" value="1"/>
</dbReference>
<dbReference type="PANTHER" id="PTHR28174">
    <property type="entry name" value="54S RIBOSOMAL PROTEIN L36, MITOCHONDRIAL"/>
    <property type="match status" value="1"/>
</dbReference>
<sequence length="134" mass="15293">MRPTLQALKTVKSTLAREWKPRPLESNKPLISFPRHPERFTTQIVLSDGSSFRVRSTAPREQVKITKDTRSHPLWNPHVGQQIEDEGGYMSSFQKKFQGFDAVGFSFADDAEKAKAQKGTKDMMDKKKPKSTKK</sequence>
<protein>
    <recommendedName>
        <fullName evidence="3">Large ribosomal subunit protein bL31c</fullName>
    </recommendedName>
    <alternativeName>
        <fullName evidence="4">50S ribosomal protein L31, chloroplastic</fullName>
    </alternativeName>
</protein>
<feature type="region of interest" description="Disordered" evidence="5">
    <location>
        <begin position="112"/>
        <end position="134"/>
    </location>
</feature>
<accession>A0A9W8G0U4</accession>
<name>A0A9W8G0U4_9FUNG</name>
<organism evidence="7 8">
    <name type="scientific">Coemansia spiralis</name>
    <dbReference type="NCBI Taxonomy" id="417178"/>
    <lineage>
        <taxon>Eukaryota</taxon>
        <taxon>Fungi</taxon>
        <taxon>Fungi incertae sedis</taxon>
        <taxon>Zoopagomycota</taxon>
        <taxon>Kickxellomycotina</taxon>
        <taxon>Kickxellomycetes</taxon>
        <taxon>Kickxellales</taxon>
        <taxon>Kickxellaceae</taxon>
        <taxon>Coemansia</taxon>
    </lineage>
</organism>
<proteinExistence type="predicted"/>
<dbReference type="Pfam" id="PF21492">
    <property type="entry name" value="bL31_N"/>
    <property type="match status" value="1"/>
</dbReference>
<dbReference type="Proteomes" id="UP001151518">
    <property type="component" value="Unassembled WGS sequence"/>
</dbReference>
<reference evidence="7" key="1">
    <citation type="submission" date="2022-07" db="EMBL/GenBank/DDBJ databases">
        <title>Phylogenomic reconstructions and comparative analyses of Kickxellomycotina fungi.</title>
        <authorList>
            <person name="Reynolds N.K."/>
            <person name="Stajich J.E."/>
            <person name="Barry K."/>
            <person name="Grigoriev I.V."/>
            <person name="Crous P."/>
            <person name="Smith M.E."/>
        </authorList>
    </citation>
    <scope>NUCLEOTIDE SEQUENCE</scope>
    <source>
        <strain evidence="7">NRRL 3115</strain>
    </source>
</reference>
<dbReference type="GO" id="GO:0032543">
    <property type="term" value="P:mitochondrial translation"/>
    <property type="evidence" value="ECO:0007669"/>
    <property type="project" value="InterPro"/>
</dbReference>
<dbReference type="InterPro" id="IPR002150">
    <property type="entry name" value="Ribosomal_bL31"/>
</dbReference>
<comment type="caution">
    <text evidence="7">The sequence shown here is derived from an EMBL/GenBank/DDBJ whole genome shotgun (WGS) entry which is preliminary data.</text>
</comment>
<evidence type="ECO:0000313" key="8">
    <source>
        <dbReference type="Proteomes" id="UP001151518"/>
    </source>
</evidence>
<evidence type="ECO:0000259" key="6">
    <source>
        <dbReference type="Pfam" id="PF21492"/>
    </source>
</evidence>